<feature type="region of interest" description="Disordered" evidence="1">
    <location>
        <begin position="318"/>
        <end position="360"/>
    </location>
</feature>
<name>A0A6G0TJI5_APHGL</name>
<dbReference type="GO" id="GO:0003824">
    <property type="term" value="F:catalytic activity"/>
    <property type="evidence" value="ECO:0007669"/>
    <property type="project" value="InterPro"/>
</dbReference>
<gene>
    <name evidence="3" type="ORF">AGLY_009206</name>
</gene>
<feature type="region of interest" description="Disordered" evidence="1">
    <location>
        <begin position="1"/>
        <end position="85"/>
    </location>
</feature>
<dbReference type="Pfam" id="PF14529">
    <property type="entry name" value="Exo_endo_phos_2"/>
    <property type="match status" value="1"/>
</dbReference>
<evidence type="ECO:0000313" key="3">
    <source>
        <dbReference type="EMBL" id="KAE9533568.1"/>
    </source>
</evidence>
<dbReference type="InterPro" id="IPR052560">
    <property type="entry name" value="RdDP_mobile_element"/>
</dbReference>
<dbReference type="PANTHER" id="PTHR36688:SF2">
    <property type="entry name" value="ENDONUCLEASE_EXONUCLEASE_PHOSPHATASE DOMAIN-CONTAINING PROTEIN"/>
    <property type="match status" value="1"/>
</dbReference>
<dbReference type="SUPFAM" id="SSF56219">
    <property type="entry name" value="DNase I-like"/>
    <property type="match status" value="1"/>
</dbReference>
<evidence type="ECO:0000259" key="2">
    <source>
        <dbReference type="Pfam" id="PF14529"/>
    </source>
</evidence>
<feature type="compositionally biased region" description="Polar residues" evidence="1">
    <location>
        <begin position="407"/>
        <end position="430"/>
    </location>
</feature>
<organism evidence="3 4">
    <name type="scientific">Aphis glycines</name>
    <name type="common">Soybean aphid</name>
    <dbReference type="NCBI Taxonomy" id="307491"/>
    <lineage>
        <taxon>Eukaryota</taxon>
        <taxon>Metazoa</taxon>
        <taxon>Ecdysozoa</taxon>
        <taxon>Arthropoda</taxon>
        <taxon>Hexapoda</taxon>
        <taxon>Insecta</taxon>
        <taxon>Pterygota</taxon>
        <taxon>Neoptera</taxon>
        <taxon>Paraneoptera</taxon>
        <taxon>Hemiptera</taxon>
        <taxon>Sternorrhyncha</taxon>
        <taxon>Aphidomorpha</taxon>
        <taxon>Aphidoidea</taxon>
        <taxon>Aphididae</taxon>
        <taxon>Aphidini</taxon>
        <taxon>Aphis</taxon>
        <taxon>Aphis</taxon>
    </lineage>
</organism>
<dbReference type="PANTHER" id="PTHR36688">
    <property type="entry name" value="ENDO/EXONUCLEASE/PHOSPHATASE DOMAIN-CONTAINING PROTEIN"/>
    <property type="match status" value="1"/>
</dbReference>
<evidence type="ECO:0000256" key="1">
    <source>
        <dbReference type="SAM" id="MobiDB-lite"/>
    </source>
</evidence>
<accession>A0A6G0TJI5</accession>
<proteinExistence type="predicted"/>
<dbReference type="EMBL" id="VYZN01000034">
    <property type="protein sequence ID" value="KAE9533568.1"/>
    <property type="molecule type" value="Genomic_DNA"/>
</dbReference>
<reference evidence="3 4" key="1">
    <citation type="submission" date="2019-08" db="EMBL/GenBank/DDBJ databases">
        <title>The genome of the soybean aphid Biotype 1, its phylome, world population structure and adaptation to the North American continent.</title>
        <authorList>
            <person name="Giordano R."/>
            <person name="Donthu R.K."/>
            <person name="Hernandez A.G."/>
            <person name="Wright C.L."/>
            <person name="Zimin A.V."/>
        </authorList>
    </citation>
    <scope>NUCLEOTIDE SEQUENCE [LARGE SCALE GENOMIC DNA]</scope>
    <source>
        <tissue evidence="3">Whole aphids</tissue>
    </source>
</reference>
<sequence>MNNPKGNNMAKMLNHNKLNSPKLNISSTSIQPTFNKQNIKSSSIPRTASNTTVADTKRKTSSTLNNSQRSDNKNISPSTSRTPLADNAQAANTIALLTNDFISDNAQALITHTFNTTSNNNIDKEKNFATAAASEKIPSREQAIVFNSVDGVPQIEYILAIGKIVHPKNIKFVSRISNNRFCIFLSNKQILDNLMLTTKHININDHLIPIRRLINPAKRFIISNVCPSIPNQTIIDALKNIDINPISHINHLKAGIKIEGYEHIMSFRRQMFLNHEDVHKLPNSLLINVNENQFRIFFTDDQITCFVYSSIGHITSNCKKNNEVNSKNDPIEFNEMNTHDTTSDTLTEESPPSTTSDATVNSLQCSALPIYASFDVNSSDRAELTDSPVDILTSSSPPPPPNDKQTKSSQEMIEHVSNTPKHNLTPISLNEKNKRPISKASLPLKSPVTTNLPTSPAATNKPIKKKAKINSRSNSFSKLDDTMLDNPIKPAEEIFINNNNHPLSLLQFQYVIENFSNNAINFHSLIIQWNINGFFKRSVDINRVLFELNPLILCFQETNLKNPQPPILKNYTGYIKNRTVANRASGGVATFIHKNIESKEVTIQTHLETIATLVELDRQTCICNIYIPDSTPFTSSDIKHIINQLPKPFIIMGDFNSRNTAWGCNITDSRGKIIEQIIEHEQSLVLLNNGDPARFNSFNVSLSAIDLTITSSNLVPSIEWQVLTSYSGKIRIQNKNTSYDPPLKWNLSKPNWKLFSELIEHDLLHNPIDLNANITQEHIGSIVNDFSNTILKAANIAIGIKLRNNKHKTTPWWNSECNNAIRKYKQALNRFKKTKDPDQNYSDEFLDFKNSYSSLPIDSPSTNEHCFNLPLNLSELLSVLQNSKSKSPGPDNNLRILGLIFDHKLSWKTHIKKLKTSCMGRMNIIKTLSNLSWGSDQNSLILIYKSLILSLMNYGSVIYGTAKANTLSLLDPIHN</sequence>
<feature type="compositionally biased region" description="Polar residues" evidence="1">
    <location>
        <begin position="318"/>
        <end position="328"/>
    </location>
</feature>
<dbReference type="InterPro" id="IPR036691">
    <property type="entry name" value="Endo/exonu/phosph_ase_sf"/>
</dbReference>
<feature type="compositionally biased region" description="Polar residues" evidence="1">
    <location>
        <begin position="16"/>
        <end position="54"/>
    </location>
</feature>
<protein>
    <recommendedName>
        <fullName evidence="2">Endonuclease/exonuclease/phosphatase domain-containing protein</fullName>
    </recommendedName>
</protein>
<keyword evidence="4" id="KW-1185">Reference proteome</keyword>
<feature type="domain" description="Endonuclease/exonuclease/phosphatase" evidence="2">
    <location>
        <begin position="621"/>
        <end position="723"/>
    </location>
</feature>
<feature type="compositionally biased region" description="Low complexity" evidence="1">
    <location>
        <begin position="343"/>
        <end position="359"/>
    </location>
</feature>
<dbReference type="Proteomes" id="UP000475862">
    <property type="component" value="Unassembled WGS sequence"/>
</dbReference>
<feature type="compositionally biased region" description="Polar residues" evidence="1">
    <location>
        <begin position="447"/>
        <end position="458"/>
    </location>
</feature>
<feature type="region of interest" description="Disordered" evidence="1">
    <location>
        <begin position="388"/>
        <end position="460"/>
    </location>
</feature>
<comment type="caution">
    <text evidence="3">The sequence shown here is derived from an EMBL/GenBank/DDBJ whole genome shotgun (WGS) entry which is preliminary data.</text>
</comment>
<dbReference type="AlphaFoldDB" id="A0A6G0TJI5"/>
<dbReference type="InterPro" id="IPR005135">
    <property type="entry name" value="Endo/exonuclease/phosphatase"/>
</dbReference>
<dbReference type="OrthoDB" id="6776929at2759"/>
<evidence type="ECO:0000313" key="4">
    <source>
        <dbReference type="Proteomes" id="UP000475862"/>
    </source>
</evidence>
<feature type="compositionally biased region" description="Polar residues" evidence="1">
    <location>
        <begin position="61"/>
        <end position="82"/>
    </location>
</feature>
<dbReference type="Gene3D" id="3.60.10.10">
    <property type="entry name" value="Endonuclease/exonuclease/phosphatase"/>
    <property type="match status" value="1"/>
</dbReference>